<dbReference type="EMBL" id="LT969574">
    <property type="protein sequence ID" value="SOV80127.1"/>
    <property type="molecule type" value="Genomic_DNA"/>
</dbReference>
<name>A0A2P9DGI9_PLARE</name>
<evidence type="ECO:0000313" key="2">
    <source>
        <dbReference type="Proteomes" id="UP000240500"/>
    </source>
</evidence>
<dbReference type="InterPro" id="IPR001611">
    <property type="entry name" value="Leu-rich_rpt"/>
</dbReference>
<protein>
    <submittedName>
        <fullName evidence="1">Uncharacterized protein</fullName>
    </submittedName>
</protein>
<organism evidence="1 2">
    <name type="scientific">Plasmodium reichenowi</name>
    <dbReference type="NCBI Taxonomy" id="5854"/>
    <lineage>
        <taxon>Eukaryota</taxon>
        <taxon>Sar</taxon>
        <taxon>Alveolata</taxon>
        <taxon>Apicomplexa</taxon>
        <taxon>Aconoidasida</taxon>
        <taxon>Haemosporida</taxon>
        <taxon>Plasmodiidae</taxon>
        <taxon>Plasmodium</taxon>
        <taxon>Plasmodium (Laverania)</taxon>
    </lineage>
</organism>
<reference evidence="1 2" key="1">
    <citation type="submission" date="2016-09" db="EMBL/GenBank/DDBJ databases">
        <authorList>
            <consortium name="Pathogen Informatics"/>
        </authorList>
    </citation>
    <scope>NUCLEOTIDE SEQUENCE [LARGE SCALE GENOMIC DNA]</scope>
</reference>
<dbReference type="PROSITE" id="PS51450">
    <property type="entry name" value="LRR"/>
    <property type="match status" value="1"/>
</dbReference>
<evidence type="ECO:0000313" key="1">
    <source>
        <dbReference type="EMBL" id="SOV80127.1"/>
    </source>
</evidence>
<gene>
    <name evidence="1" type="ORF">PRG01_1116900</name>
</gene>
<dbReference type="OrthoDB" id="386288at2759"/>
<dbReference type="Proteomes" id="UP000240500">
    <property type="component" value="Chromosome 11"/>
</dbReference>
<dbReference type="AlphaFoldDB" id="A0A2P9DGI9"/>
<sequence length="344" mass="40793">MIRKNMDKKKMSTRNINNNISNNINNNVSNNMNSNINNNLNNNLNNNINDNMNNCQNGNFYGTYNNQTKDISLPFHKNSMNEINIISKNIDADKGNFVKSNIFNNILNENNILYNDINKGIYDNNIIFVNEKQYDRILKRRLRKVKQDIDRKRKVRVYISIQKKKSYPEFFSTNTNNFGLISSHHQSPHHTLINPHSHPYQLPMNNNINTSLYNYDWSSNDSFFKKNNENSNNLITLFENMKPIFDNKNNQNYENYISQNSFNPYPNNNITTNDEYNKYINICDINNIHHLNNMQEINNFQHLNSLDNYNNIQTLNVYNNHINNISEFTNSISPNYNIYEHYNK</sequence>
<accession>A0A2P9DGI9</accession>
<dbReference type="VEuPathDB" id="PlasmoDB:PRG01_1116900"/>
<proteinExistence type="predicted"/>
<dbReference type="Gene3D" id="6.10.250.2430">
    <property type="match status" value="1"/>
</dbReference>
<dbReference type="VEuPathDB" id="PlasmoDB:PRCDC_1118100"/>